<feature type="region of interest" description="Disordered" evidence="1">
    <location>
        <begin position="278"/>
        <end position="342"/>
    </location>
</feature>
<evidence type="ECO:0000313" key="2">
    <source>
        <dbReference type="EMBL" id="KAG9394293.1"/>
    </source>
</evidence>
<evidence type="ECO:0000313" key="3">
    <source>
        <dbReference type="Proteomes" id="UP000717585"/>
    </source>
</evidence>
<reference evidence="2" key="1">
    <citation type="submission" date="2021-05" db="EMBL/GenBank/DDBJ databases">
        <title>A free-living protist that lacks canonical eukaryotic 1 DNA replication and segregation systems.</title>
        <authorList>
            <person name="Salas-Leiva D.E."/>
            <person name="Tromer E.C."/>
            <person name="Curtis B.A."/>
            <person name="Jerlstrom-Hultqvist J."/>
            <person name="Kolisko M."/>
            <person name="Yi Z."/>
            <person name="Salas-Leiva J.S."/>
            <person name="Gallot-Lavallee L."/>
            <person name="Kops G.J.P.L."/>
            <person name="Archibald J.M."/>
            <person name="Simpson A.G.B."/>
            <person name="Roger A.J."/>
        </authorList>
    </citation>
    <scope>NUCLEOTIDE SEQUENCE</scope>
    <source>
        <strain evidence="2">BICM</strain>
    </source>
</reference>
<organism evidence="2 3">
    <name type="scientific">Carpediemonas membranifera</name>
    <dbReference type="NCBI Taxonomy" id="201153"/>
    <lineage>
        <taxon>Eukaryota</taxon>
        <taxon>Metamonada</taxon>
        <taxon>Carpediemonas-like organisms</taxon>
        <taxon>Carpediemonas</taxon>
    </lineage>
</organism>
<evidence type="ECO:0000256" key="1">
    <source>
        <dbReference type="SAM" id="MobiDB-lite"/>
    </source>
</evidence>
<comment type="caution">
    <text evidence="2">The sequence shown here is derived from an EMBL/GenBank/DDBJ whole genome shotgun (WGS) entry which is preliminary data.</text>
</comment>
<gene>
    <name evidence="2" type="ORF">J8273_3926</name>
</gene>
<dbReference type="EMBL" id="JAHDYR010000015">
    <property type="protein sequence ID" value="KAG9394293.1"/>
    <property type="molecule type" value="Genomic_DNA"/>
</dbReference>
<dbReference type="AlphaFoldDB" id="A0A8J6B2F3"/>
<accession>A0A8J6B2F3</accession>
<proteinExistence type="predicted"/>
<feature type="compositionally biased region" description="Gly residues" evidence="1">
    <location>
        <begin position="298"/>
        <end position="319"/>
    </location>
</feature>
<dbReference type="Proteomes" id="UP000717585">
    <property type="component" value="Unassembled WGS sequence"/>
</dbReference>
<sequence length="342" mass="38057">MISMHAQELSHNRLLDHSLCRLRHQRHLILESVGSSQNLATSHRPESVHNYNAIAHRDHAYCLAHDIPSHDYLFTPMSLSPPISTFTWAIINCMTTEFGPQSLQQLQNLANALQRREAIPNMSEFPGKLNSLTPKALREYLLDRDVSDKTPQALRDCFTPRVLLKLQDTHAIQLRDTEGRLKTFDEILPDIRAKVFPPVSAAAATILARPFAVQDTSLPNQFINIFSGVGYTKEEEGWLIQKVIERVTPDAARTQLASEELAIIAGGWRELVRRTAEEGEKVRQYGQTQSQRQRRGSGRGVGRARGGRGGGRGASQGRGRGARTGSSKTSKSTQGYLPPIVV</sequence>
<keyword evidence="3" id="KW-1185">Reference proteome</keyword>
<protein>
    <submittedName>
        <fullName evidence="2">Uncharacterized protein</fullName>
    </submittedName>
</protein>
<feature type="compositionally biased region" description="Low complexity" evidence="1">
    <location>
        <begin position="323"/>
        <end position="333"/>
    </location>
</feature>
<name>A0A8J6B2F3_9EUKA</name>